<proteinExistence type="predicted"/>
<name>A0ABS1UFU0_9ACTN</name>
<dbReference type="Gene3D" id="3.40.220.10">
    <property type="entry name" value="Leucine Aminopeptidase, subunit E, domain 1"/>
    <property type="match status" value="1"/>
</dbReference>
<keyword evidence="5" id="KW-1185">Reference proteome</keyword>
<evidence type="ECO:0000259" key="3">
    <source>
        <dbReference type="PROSITE" id="PS51154"/>
    </source>
</evidence>
<dbReference type="PROSITE" id="PS51154">
    <property type="entry name" value="MACRO"/>
    <property type="match status" value="1"/>
</dbReference>
<evidence type="ECO:0000256" key="1">
    <source>
        <dbReference type="ARBA" id="ARBA00035885"/>
    </source>
</evidence>
<dbReference type="PANTHER" id="PTHR12521:SF0">
    <property type="entry name" value="ADP-RIBOSE GLYCOHYDROLASE OARD1"/>
    <property type="match status" value="1"/>
</dbReference>
<dbReference type="SUPFAM" id="SSF52949">
    <property type="entry name" value="Macro domain-like"/>
    <property type="match status" value="1"/>
</dbReference>
<protein>
    <submittedName>
        <fullName evidence="4">Macro domain-containing protein</fullName>
    </submittedName>
</protein>
<evidence type="ECO:0000256" key="2">
    <source>
        <dbReference type="SAM" id="MobiDB-lite"/>
    </source>
</evidence>
<accession>A0ABS1UFU0</accession>
<comment type="catalytic activity">
    <reaction evidence="1">
        <text>an N-(ADP-alpha-D-ribosyl)-thymidine in DNA + H2O = a thymidine in DNA + ADP-D-ribose</text>
        <dbReference type="Rhea" id="RHEA:71655"/>
        <dbReference type="Rhea" id="RHEA-COMP:13556"/>
        <dbReference type="Rhea" id="RHEA-COMP:18051"/>
        <dbReference type="ChEBI" id="CHEBI:15377"/>
        <dbReference type="ChEBI" id="CHEBI:57967"/>
        <dbReference type="ChEBI" id="CHEBI:137386"/>
        <dbReference type="ChEBI" id="CHEBI:191199"/>
    </reaction>
    <physiologicalReaction direction="left-to-right" evidence="1">
        <dbReference type="Rhea" id="RHEA:71656"/>
    </physiologicalReaction>
</comment>
<dbReference type="SMART" id="SM00506">
    <property type="entry name" value="A1pp"/>
    <property type="match status" value="1"/>
</dbReference>
<dbReference type="Pfam" id="PF01661">
    <property type="entry name" value="Macro"/>
    <property type="match status" value="1"/>
</dbReference>
<feature type="compositionally biased region" description="Basic and acidic residues" evidence="2">
    <location>
        <begin position="345"/>
        <end position="355"/>
    </location>
</feature>
<dbReference type="EMBL" id="JAETXL010000001">
    <property type="protein sequence ID" value="MBL6275194.1"/>
    <property type="molecule type" value="Genomic_DNA"/>
</dbReference>
<dbReference type="InterPro" id="IPR043472">
    <property type="entry name" value="Macro_dom-like"/>
</dbReference>
<dbReference type="InterPro" id="IPR050892">
    <property type="entry name" value="ADP-ribose_metab_enzymes"/>
</dbReference>
<dbReference type="PANTHER" id="PTHR12521">
    <property type="entry name" value="PROTEIN C6ORF130"/>
    <property type="match status" value="1"/>
</dbReference>
<evidence type="ECO:0000313" key="5">
    <source>
        <dbReference type="Proteomes" id="UP000661193"/>
    </source>
</evidence>
<dbReference type="InterPro" id="IPR002589">
    <property type="entry name" value="Macro_dom"/>
</dbReference>
<comment type="caution">
    <text evidence="4">The sequence shown here is derived from an EMBL/GenBank/DDBJ whole genome shotgun (WGS) entry which is preliminary data.</text>
</comment>
<feature type="domain" description="Macro" evidence="3">
    <location>
        <begin position="1"/>
        <end position="160"/>
    </location>
</feature>
<gene>
    <name evidence="4" type="ORF">JMF97_03340</name>
</gene>
<evidence type="ECO:0000313" key="4">
    <source>
        <dbReference type="EMBL" id="MBL6275194.1"/>
    </source>
</evidence>
<organism evidence="4 5">
    <name type="scientific">Micromonospora fiedleri</name>
    <dbReference type="NCBI Taxonomy" id="1157498"/>
    <lineage>
        <taxon>Bacteria</taxon>
        <taxon>Bacillati</taxon>
        <taxon>Actinomycetota</taxon>
        <taxon>Actinomycetes</taxon>
        <taxon>Micromonosporales</taxon>
        <taxon>Micromonosporaceae</taxon>
        <taxon>Micromonospora</taxon>
    </lineage>
</organism>
<feature type="region of interest" description="Disordered" evidence="2">
    <location>
        <begin position="335"/>
        <end position="363"/>
    </location>
</feature>
<reference evidence="4 5" key="1">
    <citation type="submission" date="2021-01" db="EMBL/GenBank/DDBJ databases">
        <title>Genome sequencing of Micromonospora fiedleri MG-37.</title>
        <authorList>
            <person name="Moreland P.E.J."/>
            <person name="Stach J.E.M."/>
        </authorList>
    </citation>
    <scope>NUCLEOTIDE SEQUENCE [LARGE SCALE GENOMIC DNA]</scope>
    <source>
        <strain evidence="4 5">MG-37</strain>
    </source>
</reference>
<sequence length="363" mass="40005">MGKGIALQFKRAYPANYAAYRAACAASEVKLGKMFVFDSARLGPRRYVINFPTKGHWRAGSKLSDIQAGLADLVRVVRERQITSIAVPALGCGNGGLNWDEVRQAIEHAFAALPDVQVLLFPPEGAPRPADMPVATEKPRLTEGRATLLRAIERYLQRAQTLEPRDGVTVLEIQKIAYFLQALGQPLRLQFVRGRYGPYAENLNHVLDRLEGHYLTGFGDRSARVEELQPIRLTDGTSDAIATWFEAHGSPSPDTLDQLARLVNGFEAPYSLELLATVHYAAALHPPTNDLAELTERVRSWSGRKARLFTRPHIKLAYDRLQSAGLLPCTGSGVIAGGAEQSPQNREDQQNDEKLVGFPSDES</sequence>
<dbReference type="Proteomes" id="UP000661193">
    <property type="component" value="Unassembled WGS sequence"/>
</dbReference>